<evidence type="ECO:0000256" key="1">
    <source>
        <dbReference type="SAM" id="SignalP"/>
    </source>
</evidence>
<proteinExistence type="predicted"/>
<sequence length="413" mass="45909">MSKRIFAVFCLLIAGVALGQTGTVSPYSFYGLGEEKFKGTVENRSMGGIGVYSDSIHLNLQNPAHLANLGLVNFTMAGSFRYNQLKTAVDSDNAQTTSLDYMALGIPMGKVGASFGLLPLTTVGYRIRSEADNSIVQLNGTGGINRVFFALGYNVFKGFNIGAELNYNFGNIENVDVVDRDDLQFGTREFNKSDILGLSYSFGATYKTMVSERLELSTAIAYAPASRFTAENERRRATVVVTNFGDVVEIDSREIPVGDTDFDFPSKFDIGVGIGRPKHWYLGAEFTAQSNSNFTNRSFELEDTTFKDAKKYQIGGFIIPNYNAFGNYFKRVVYRGGFRFEETGLNINGQDINEFGISFGLGLPVGRLFSNINIGFEYGVRGTKDFGLIQENFFNTFISLSLNDRWFEKRFYD</sequence>
<evidence type="ECO:0000313" key="3">
    <source>
        <dbReference type="Proteomes" id="UP000239800"/>
    </source>
</evidence>
<comment type="caution">
    <text evidence="2">The sequence shown here is derived from an EMBL/GenBank/DDBJ whole genome shotgun (WGS) entry which is preliminary data.</text>
</comment>
<name>A0A2S7KLT3_9FLAO</name>
<dbReference type="AlphaFoldDB" id="A0A2S7KLT3"/>
<feature type="chain" id="PRO_5015404191" description="Outer membrane protein beta-barrel domain-containing protein" evidence="1">
    <location>
        <begin position="20"/>
        <end position="413"/>
    </location>
</feature>
<dbReference type="RefSeq" id="WP_104811474.1">
    <property type="nucleotide sequence ID" value="NZ_MQUB01000001.1"/>
</dbReference>
<organism evidence="2 3">
    <name type="scientific">Aureitalea marina</name>
    <dbReference type="NCBI Taxonomy" id="930804"/>
    <lineage>
        <taxon>Bacteria</taxon>
        <taxon>Pseudomonadati</taxon>
        <taxon>Bacteroidota</taxon>
        <taxon>Flavobacteriia</taxon>
        <taxon>Flavobacteriales</taxon>
        <taxon>Flavobacteriaceae</taxon>
        <taxon>Aureitalea</taxon>
    </lineage>
</organism>
<feature type="signal peptide" evidence="1">
    <location>
        <begin position="1"/>
        <end position="19"/>
    </location>
</feature>
<evidence type="ECO:0000313" key="2">
    <source>
        <dbReference type="EMBL" id="PQB03551.1"/>
    </source>
</evidence>
<keyword evidence="1" id="KW-0732">Signal</keyword>
<dbReference type="Gene3D" id="2.40.160.60">
    <property type="entry name" value="Outer membrane protein transport protein (OMPP1/FadL/TodX)"/>
    <property type="match status" value="1"/>
</dbReference>
<dbReference type="Proteomes" id="UP000239800">
    <property type="component" value="Unassembled WGS sequence"/>
</dbReference>
<gene>
    <name evidence="2" type="ORF">BST85_00545</name>
</gene>
<evidence type="ECO:0008006" key="4">
    <source>
        <dbReference type="Google" id="ProtNLM"/>
    </source>
</evidence>
<dbReference type="OrthoDB" id="1491239at2"/>
<keyword evidence="3" id="KW-1185">Reference proteome</keyword>
<accession>A0A2S7KLT3</accession>
<dbReference type="EMBL" id="MQUB01000001">
    <property type="protein sequence ID" value="PQB03551.1"/>
    <property type="molecule type" value="Genomic_DNA"/>
</dbReference>
<protein>
    <recommendedName>
        <fullName evidence="4">Outer membrane protein beta-barrel domain-containing protein</fullName>
    </recommendedName>
</protein>
<reference evidence="2 3" key="1">
    <citation type="submission" date="2016-11" db="EMBL/GenBank/DDBJ databases">
        <title>Trade-off between light-utilization and light-protection in marine flavobacteria.</title>
        <authorList>
            <person name="Kumagai Y."/>
        </authorList>
    </citation>
    <scope>NUCLEOTIDE SEQUENCE [LARGE SCALE GENOMIC DNA]</scope>
    <source>
        <strain evidence="2 3">NBRC 107741</strain>
    </source>
</reference>